<keyword evidence="5" id="KW-0812">Transmembrane</keyword>
<proteinExistence type="inferred from homology"/>
<feature type="non-terminal residue" evidence="12">
    <location>
        <position position="108"/>
    </location>
</feature>
<dbReference type="GO" id="GO:0046872">
    <property type="term" value="F:metal ion binding"/>
    <property type="evidence" value="ECO:0007669"/>
    <property type="project" value="UniProtKB-KW"/>
</dbReference>
<keyword evidence="11" id="KW-0472">Membrane</keyword>
<dbReference type="GO" id="GO:0016020">
    <property type="term" value="C:membrane"/>
    <property type="evidence" value="ECO:0007669"/>
    <property type="project" value="UniProtKB-SubCell"/>
</dbReference>
<keyword evidence="8" id="KW-0560">Oxidoreductase</keyword>
<reference evidence="12" key="1">
    <citation type="submission" date="2021-03" db="EMBL/GenBank/DDBJ databases">
        <authorList>
            <person name="Tagirdzhanova G."/>
        </authorList>
    </citation>
    <scope>NUCLEOTIDE SEQUENCE</scope>
</reference>
<evidence type="ECO:0000256" key="1">
    <source>
        <dbReference type="ARBA" id="ARBA00001971"/>
    </source>
</evidence>
<gene>
    <name evidence="12" type="ORF">ALECFALPRED_001467</name>
</gene>
<keyword evidence="9" id="KW-0408">Iron</keyword>
<dbReference type="PANTHER" id="PTHR46206:SF5">
    <property type="entry name" value="P450, PUTATIVE (EUROFUNG)-RELATED"/>
    <property type="match status" value="1"/>
</dbReference>
<comment type="cofactor">
    <cofactor evidence="1">
        <name>heme</name>
        <dbReference type="ChEBI" id="CHEBI:30413"/>
    </cofactor>
</comment>
<evidence type="ECO:0000256" key="3">
    <source>
        <dbReference type="ARBA" id="ARBA00010617"/>
    </source>
</evidence>
<keyword evidence="6" id="KW-0479">Metal-binding</keyword>
<evidence type="ECO:0000256" key="9">
    <source>
        <dbReference type="ARBA" id="ARBA00023004"/>
    </source>
</evidence>
<dbReference type="GO" id="GO:0004497">
    <property type="term" value="F:monooxygenase activity"/>
    <property type="evidence" value="ECO:0007669"/>
    <property type="project" value="UniProtKB-KW"/>
</dbReference>
<keyword evidence="4" id="KW-0349">Heme</keyword>
<evidence type="ECO:0000256" key="2">
    <source>
        <dbReference type="ARBA" id="ARBA00004370"/>
    </source>
</evidence>
<evidence type="ECO:0000313" key="13">
    <source>
        <dbReference type="Proteomes" id="UP000664203"/>
    </source>
</evidence>
<comment type="similarity">
    <text evidence="3">Belongs to the cytochrome P450 family.</text>
</comment>
<comment type="caution">
    <text evidence="12">The sequence shown here is derived from an EMBL/GenBank/DDBJ whole genome shotgun (WGS) entry which is preliminary data.</text>
</comment>
<accession>A0A8H3PLG0</accession>
<evidence type="ECO:0000256" key="5">
    <source>
        <dbReference type="ARBA" id="ARBA00022692"/>
    </source>
</evidence>
<sequence length="108" mass="12221">MVKAYRKAAGKPFAIPTLTNYYVCVSNAKQISEMRKAPSHQLSFRKFLQETVWPQHTRLSSLEGSNHDSNVSTLALTMGLRSNLPALRKGLQERLEKAFDHEIHGPKD</sequence>
<evidence type="ECO:0000256" key="11">
    <source>
        <dbReference type="ARBA" id="ARBA00023136"/>
    </source>
</evidence>
<keyword evidence="7" id="KW-1133">Transmembrane helix</keyword>
<evidence type="ECO:0000313" key="12">
    <source>
        <dbReference type="EMBL" id="CAF9943834.1"/>
    </source>
</evidence>
<evidence type="ECO:0000256" key="10">
    <source>
        <dbReference type="ARBA" id="ARBA00023033"/>
    </source>
</evidence>
<evidence type="ECO:0000256" key="6">
    <source>
        <dbReference type="ARBA" id="ARBA00022723"/>
    </source>
</evidence>
<dbReference type="PANTHER" id="PTHR46206">
    <property type="entry name" value="CYTOCHROME P450"/>
    <property type="match status" value="1"/>
</dbReference>
<keyword evidence="13" id="KW-1185">Reference proteome</keyword>
<comment type="subcellular location">
    <subcellularLocation>
        <location evidence="2">Membrane</location>
    </subcellularLocation>
</comment>
<dbReference type="Proteomes" id="UP000664203">
    <property type="component" value="Unassembled WGS sequence"/>
</dbReference>
<dbReference type="OrthoDB" id="1844152at2759"/>
<evidence type="ECO:0000256" key="8">
    <source>
        <dbReference type="ARBA" id="ARBA00023002"/>
    </source>
</evidence>
<name>A0A8H3PLG0_9LECA</name>
<protein>
    <submittedName>
        <fullName evidence="12">Uncharacterized protein</fullName>
    </submittedName>
</protein>
<dbReference type="AlphaFoldDB" id="A0A8H3PLG0"/>
<evidence type="ECO:0000256" key="7">
    <source>
        <dbReference type="ARBA" id="ARBA00022989"/>
    </source>
</evidence>
<organism evidence="12 13">
    <name type="scientific">Alectoria fallacina</name>
    <dbReference type="NCBI Taxonomy" id="1903189"/>
    <lineage>
        <taxon>Eukaryota</taxon>
        <taxon>Fungi</taxon>
        <taxon>Dikarya</taxon>
        <taxon>Ascomycota</taxon>
        <taxon>Pezizomycotina</taxon>
        <taxon>Lecanoromycetes</taxon>
        <taxon>OSLEUM clade</taxon>
        <taxon>Lecanoromycetidae</taxon>
        <taxon>Lecanorales</taxon>
        <taxon>Lecanorineae</taxon>
        <taxon>Parmeliaceae</taxon>
        <taxon>Alectoria</taxon>
    </lineage>
</organism>
<keyword evidence="10" id="KW-0503">Monooxygenase</keyword>
<dbReference type="EMBL" id="CAJPDR010001342">
    <property type="protein sequence ID" value="CAF9943834.1"/>
    <property type="molecule type" value="Genomic_DNA"/>
</dbReference>
<evidence type="ECO:0000256" key="4">
    <source>
        <dbReference type="ARBA" id="ARBA00022617"/>
    </source>
</evidence>